<keyword evidence="3" id="KW-0804">Transcription</keyword>
<keyword evidence="2" id="KW-0238">DNA-binding</keyword>
<dbReference type="SMART" id="SM00895">
    <property type="entry name" value="FCD"/>
    <property type="match status" value="1"/>
</dbReference>
<dbReference type="CDD" id="cd07377">
    <property type="entry name" value="WHTH_GntR"/>
    <property type="match status" value="1"/>
</dbReference>
<dbReference type="SMART" id="SM00345">
    <property type="entry name" value="HTH_GNTR"/>
    <property type="match status" value="1"/>
</dbReference>
<evidence type="ECO:0000259" key="4">
    <source>
        <dbReference type="PROSITE" id="PS50949"/>
    </source>
</evidence>
<dbReference type="Pfam" id="PF07729">
    <property type="entry name" value="FCD"/>
    <property type="match status" value="1"/>
</dbReference>
<accession>A0A949PNV1</accession>
<keyword evidence="1" id="KW-0805">Transcription regulation</keyword>
<dbReference type="Pfam" id="PF00392">
    <property type="entry name" value="GntR"/>
    <property type="match status" value="1"/>
</dbReference>
<comment type="caution">
    <text evidence="5">The sequence shown here is derived from an EMBL/GenBank/DDBJ whole genome shotgun (WGS) entry which is preliminary data.</text>
</comment>
<dbReference type="InterPro" id="IPR000524">
    <property type="entry name" value="Tscrpt_reg_HTH_GntR"/>
</dbReference>
<evidence type="ECO:0000256" key="1">
    <source>
        <dbReference type="ARBA" id="ARBA00023015"/>
    </source>
</evidence>
<protein>
    <submittedName>
        <fullName evidence="5">GntR family transcriptional regulator</fullName>
    </submittedName>
</protein>
<dbReference type="PROSITE" id="PS50949">
    <property type="entry name" value="HTH_GNTR"/>
    <property type="match status" value="1"/>
</dbReference>
<dbReference type="Proteomes" id="UP000752297">
    <property type="component" value="Unassembled WGS sequence"/>
</dbReference>
<dbReference type="GO" id="GO:0003677">
    <property type="term" value="F:DNA binding"/>
    <property type="evidence" value="ECO:0007669"/>
    <property type="project" value="UniProtKB-KW"/>
</dbReference>
<dbReference type="AlphaFoldDB" id="A0A949PNV1"/>
<feature type="domain" description="HTH gntR-type" evidence="4">
    <location>
        <begin position="10"/>
        <end position="77"/>
    </location>
</feature>
<sequence length="220" mass="25519">MLVENRPVSAITSNRITDAMREAILKGELKPGSRLRQETLAAAYNSSRIPVREALRQLESEGLITLVPNSGAWVSKLDQAECVEIYKIREQLEPLALQESCPHLSDETLDQLEVLAQDIEAAQDIDDFLRLDREFHLLSYEGSKMVNLIQMIHQFWNTTQQYRRAYALSVEIKNLTPVYHEHWLMVDALKRRDGKHASILLRSHIRRTRLQLMQRSDLFE</sequence>
<evidence type="ECO:0000313" key="6">
    <source>
        <dbReference type="Proteomes" id="UP000752297"/>
    </source>
</evidence>
<organism evidence="5 6">
    <name type="scientific">Falsochrobactrum tianjinense</name>
    <dbReference type="NCBI Taxonomy" id="2706015"/>
    <lineage>
        <taxon>Bacteria</taxon>
        <taxon>Pseudomonadati</taxon>
        <taxon>Pseudomonadota</taxon>
        <taxon>Alphaproteobacteria</taxon>
        <taxon>Hyphomicrobiales</taxon>
        <taxon>Brucellaceae</taxon>
        <taxon>Falsochrobactrum</taxon>
    </lineage>
</organism>
<evidence type="ECO:0000256" key="2">
    <source>
        <dbReference type="ARBA" id="ARBA00023125"/>
    </source>
</evidence>
<gene>
    <name evidence="5" type="ORF">KUG47_08235</name>
</gene>
<name>A0A949PNV1_9HYPH</name>
<dbReference type="InterPro" id="IPR011711">
    <property type="entry name" value="GntR_C"/>
</dbReference>
<dbReference type="RefSeq" id="WP_217677493.1">
    <property type="nucleotide sequence ID" value="NZ_JAHRVA010000003.1"/>
</dbReference>
<evidence type="ECO:0000256" key="3">
    <source>
        <dbReference type="ARBA" id="ARBA00023163"/>
    </source>
</evidence>
<dbReference type="PANTHER" id="PTHR43537:SF24">
    <property type="entry name" value="GLUCONATE OPERON TRANSCRIPTIONAL REPRESSOR"/>
    <property type="match status" value="1"/>
</dbReference>
<keyword evidence="6" id="KW-1185">Reference proteome</keyword>
<reference evidence="5 6" key="1">
    <citation type="submission" date="2021-06" db="EMBL/GenBank/DDBJ databases">
        <title>Falsochrobactrum tianjin sp.nov., a new petroleum-degrading bacteria isolated from oily soils.</title>
        <authorList>
            <person name="Chen G."/>
            <person name="Chen H."/>
            <person name="Tian J."/>
            <person name="Qing J."/>
            <person name="Zhong L."/>
            <person name="Ma W."/>
            <person name="Song Y."/>
            <person name="Cui X."/>
            <person name="Yan B."/>
        </authorList>
    </citation>
    <scope>NUCLEOTIDE SEQUENCE [LARGE SCALE GENOMIC DNA]</scope>
    <source>
        <strain evidence="5 6">TDYN1</strain>
    </source>
</reference>
<dbReference type="GO" id="GO:0003700">
    <property type="term" value="F:DNA-binding transcription factor activity"/>
    <property type="evidence" value="ECO:0007669"/>
    <property type="project" value="InterPro"/>
</dbReference>
<evidence type="ECO:0000313" key="5">
    <source>
        <dbReference type="EMBL" id="MBV2143484.1"/>
    </source>
</evidence>
<dbReference type="EMBL" id="JAHRVA010000003">
    <property type="protein sequence ID" value="MBV2143484.1"/>
    <property type="molecule type" value="Genomic_DNA"/>
</dbReference>
<dbReference type="PANTHER" id="PTHR43537">
    <property type="entry name" value="TRANSCRIPTIONAL REGULATOR, GNTR FAMILY"/>
    <property type="match status" value="1"/>
</dbReference>
<proteinExistence type="predicted"/>